<keyword evidence="1" id="KW-0732">Signal</keyword>
<proteinExistence type="predicted"/>
<dbReference type="SUPFAM" id="SSF48726">
    <property type="entry name" value="Immunoglobulin"/>
    <property type="match status" value="1"/>
</dbReference>
<feature type="signal peptide" evidence="1">
    <location>
        <begin position="1"/>
        <end position="19"/>
    </location>
</feature>
<evidence type="ECO:0000256" key="1">
    <source>
        <dbReference type="SAM" id="SignalP"/>
    </source>
</evidence>
<evidence type="ECO:0000313" key="2">
    <source>
        <dbReference type="EMBL" id="KAK9398090.1"/>
    </source>
</evidence>
<gene>
    <name evidence="2" type="ORF">NXF25_021451</name>
</gene>
<sequence length="138" mass="15138">MILWLNLVSFLAVLRGVRSEVLLVESGGDNPFLSITLHSFEGAKMILWLNLVSLLAVLRGVRSEVQLVESGGDVTRPGGSLRLSCQASGFTISSYYMSWLAAFLRTQQGQSALPPAERLLPQPALGVRGRKVERREEV</sequence>
<keyword evidence="3" id="KW-1185">Reference proteome</keyword>
<organism evidence="2 3">
    <name type="scientific">Crotalus adamanteus</name>
    <name type="common">Eastern diamondback rattlesnake</name>
    <dbReference type="NCBI Taxonomy" id="8729"/>
    <lineage>
        <taxon>Eukaryota</taxon>
        <taxon>Metazoa</taxon>
        <taxon>Chordata</taxon>
        <taxon>Craniata</taxon>
        <taxon>Vertebrata</taxon>
        <taxon>Euteleostomi</taxon>
        <taxon>Lepidosauria</taxon>
        <taxon>Squamata</taxon>
        <taxon>Bifurcata</taxon>
        <taxon>Unidentata</taxon>
        <taxon>Episquamata</taxon>
        <taxon>Toxicofera</taxon>
        <taxon>Serpentes</taxon>
        <taxon>Colubroidea</taxon>
        <taxon>Viperidae</taxon>
        <taxon>Crotalinae</taxon>
        <taxon>Crotalus</taxon>
    </lineage>
</organism>
<dbReference type="InterPro" id="IPR036179">
    <property type="entry name" value="Ig-like_dom_sf"/>
</dbReference>
<feature type="chain" id="PRO_5043732512" evidence="1">
    <location>
        <begin position="20"/>
        <end position="138"/>
    </location>
</feature>
<evidence type="ECO:0000313" key="3">
    <source>
        <dbReference type="Proteomes" id="UP001474421"/>
    </source>
</evidence>
<protein>
    <submittedName>
        <fullName evidence="2">Protein RUFY3</fullName>
    </submittedName>
</protein>
<dbReference type="AlphaFoldDB" id="A0AAW1B7D3"/>
<reference evidence="2 3" key="1">
    <citation type="journal article" date="2024" name="Proc. Natl. Acad. Sci. U.S.A.">
        <title>The genetic regulatory architecture and epigenomic basis for age-related changes in rattlesnake venom.</title>
        <authorList>
            <person name="Hogan M.P."/>
            <person name="Holding M.L."/>
            <person name="Nystrom G.S."/>
            <person name="Colston T.J."/>
            <person name="Bartlett D.A."/>
            <person name="Mason A.J."/>
            <person name="Ellsworth S.A."/>
            <person name="Rautsaw R.M."/>
            <person name="Lawrence K.C."/>
            <person name="Strickland J.L."/>
            <person name="He B."/>
            <person name="Fraser P."/>
            <person name="Margres M.J."/>
            <person name="Gilbert D.M."/>
            <person name="Gibbs H.L."/>
            <person name="Parkinson C.L."/>
            <person name="Rokyta D.R."/>
        </authorList>
    </citation>
    <scope>NUCLEOTIDE SEQUENCE [LARGE SCALE GENOMIC DNA]</scope>
    <source>
        <strain evidence="2">DRR0105</strain>
    </source>
</reference>
<dbReference type="Gene3D" id="2.60.40.10">
    <property type="entry name" value="Immunoglobulins"/>
    <property type="match status" value="1"/>
</dbReference>
<name>A0AAW1B7D3_CROAD</name>
<dbReference type="InterPro" id="IPR050199">
    <property type="entry name" value="IgHV"/>
</dbReference>
<dbReference type="InterPro" id="IPR013783">
    <property type="entry name" value="Ig-like_fold"/>
</dbReference>
<dbReference type="Proteomes" id="UP001474421">
    <property type="component" value="Unassembled WGS sequence"/>
</dbReference>
<dbReference type="EMBL" id="JAOTOJ010000008">
    <property type="protein sequence ID" value="KAK9398090.1"/>
    <property type="molecule type" value="Genomic_DNA"/>
</dbReference>
<comment type="caution">
    <text evidence="2">The sequence shown here is derived from an EMBL/GenBank/DDBJ whole genome shotgun (WGS) entry which is preliminary data.</text>
</comment>
<dbReference type="PANTHER" id="PTHR23266">
    <property type="entry name" value="IMMUNOGLOBULIN HEAVY CHAIN"/>
    <property type="match status" value="1"/>
</dbReference>
<accession>A0AAW1B7D3</accession>